<dbReference type="InterPro" id="IPR010290">
    <property type="entry name" value="TM_effector"/>
</dbReference>
<evidence type="ECO:0000259" key="8">
    <source>
        <dbReference type="PROSITE" id="PS50850"/>
    </source>
</evidence>
<feature type="transmembrane region" description="Helical" evidence="7">
    <location>
        <begin position="250"/>
        <end position="273"/>
    </location>
</feature>
<name>A0A1H5D1J7_9PSEU</name>
<reference evidence="10" key="1">
    <citation type="submission" date="2016-10" db="EMBL/GenBank/DDBJ databases">
        <authorList>
            <person name="Varghese N."/>
            <person name="Submissions S."/>
        </authorList>
    </citation>
    <scope>NUCLEOTIDE SEQUENCE [LARGE SCALE GENOMIC DNA]</scope>
    <source>
        <strain evidence="10">DSM 44544</strain>
    </source>
</reference>
<feature type="transmembrane region" description="Helical" evidence="7">
    <location>
        <begin position="221"/>
        <end position="244"/>
    </location>
</feature>
<protein>
    <submittedName>
        <fullName evidence="9">Predicted arabinose efflux permease, MFS family</fullName>
    </submittedName>
</protein>
<dbReference type="PANTHER" id="PTHR23513">
    <property type="entry name" value="INTEGRAL MEMBRANE EFFLUX PROTEIN-RELATED"/>
    <property type="match status" value="1"/>
</dbReference>
<dbReference type="InterPro" id="IPR020846">
    <property type="entry name" value="MFS_dom"/>
</dbReference>
<feature type="transmembrane region" description="Helical" evidence="7">
    <location>
        <begin position="342"/>
        <end position="364"/>
    </location>
</feature>
<feature type="transmembrane region" description="Helical" evidence="7">
    <location>
        <begin position="309"/>
        <end position="330"/>
    </location>
</feature>
<dbReference type="PANTHER" id="PTHR23513:SF6">
    <property type="entry name" value="MAJOR FACILITATOR SUPERFAMILY ASSOCIATED DOMAIN-CONTAINING PROTEIN"/>
    <property type="match status" value="1"/>
</dbReference>
<dbReference type="AlphaFoldDB" id="A0A1H5D1J7"/>
<feature type="transmembrane region" description="Helical" evidence="7">
    <location>
        <begin position="21"/>
        <end position="41"/>
    </location>
</feature>
<dbReference type="GO" id="GO:0022857">
    <property type="term" value="F:transmembrane transporter activity"/>
    <property type="evidence" value="ECO:0007669"/>
    <property type="project" value="InterPro"/>
</dbReference>
<evidence type="ECO:0000313" key="9">
    <source>
        <dbReference type="EMBL" id="SED72691.1"/>
    </source>
</evidence>
<feature type="transmembrane region" description="Helical" evidence="7">
    <location>
        <begin position="47"/>
        <end position="68"/>
    </location>
</feature>
<accession>A0A1H5D1J7</accession>
<gene>
    <name evidence="9" type="ORF">SAMN04489727_9100</name>
</gene>
<keyword evidence="3" id="KW-1003">Cell membrane</keyword>
<keyword evidence="6 7" id="KW-0472">Membrane</keyword>
<feature type="transmembrane region" description="Helical" evidence="7">
    <location>
        <begin position="285"/>
        <end position="303"/>
    </location>
</feature>
<evidence type="ECO:0000256" key="3">
    <source>
        <dbReference type="ARBA" id="ARBA00022475"/>
    </source>
</evidence>
<feature type="transmembrane region" description="Helical" evidence="7">
    <location>
        <begin position="104"/>
        <end position="123"/>
    </location>
</feature>
<keyword evidence="10" id="KW-1185">Reference proteome</keyword>
<evidence type="ECO:0000256" key="1">
    <source>
        <dbReference type="ARBA" id="ARBA00004651"/>
    </source>
</evidence>
<evidence type="ECO:0000256" key="6">
    <source>
        <dbReference type="ARBA" id="ARBA00023136"/>
    </source>
</evidence>
<dbReference type="InterPro" id="IPR036259">
    <property type="entry name" value="MFS_trans_sf"/>
</dbReference>
<keyword evidence="4 7" id="KW-0812">Transmembrane</keyword>
<dbReference type="EMBL" id="FNSO01000004">
    <property type="protein sequence ID" value="SED72691.1"/>
    <property type="molecule type" value="Genomic_DNA"/>
</dbReference>
<keyword evidence="2" id="KW-0813">Transport</keyword>
<organism evidence="9 10">
    <name type="scientific">Amycolatopsis tolypomycina</name>
    <dbReference type="NCBI Taxonomy" id="208445"/>
    <lineage>
        <taxon>Bacteria</taxon>
        <taxon>Bacillati</taxon>
        <taxon>Actinomycetota</taxon>
        <taxon>Actinomycetes</taxon>
        <taxon>Pseudonocardiales</taxon>
        <taxon>Pseudonocardiaceae</taxon>
        <taxon>Amycolatopsis</taxon>
    </lineage>
</organism>
<dbReference type="Gene3D" id="1.20.1250.20">
    <property type="entry name" value="MFS general substrate transporter like domains"/>
    <property type="match status" value="1"/>
</dbReference>
<keyword evidence="5 7" id="KW-1133">Transmembrane helix</keyword>
<dbReference type="Pfam" id="PF05977">
    <property type="entry name" value="MFS_3"/>
    <property type="match status" value="1"/>
</dbReference>
<dbReference type="GO" id="GO:0005886">
    <property type="term" value="C:plasma membrane"/>
    <property type="evidence" value="ECO:0007669"/>
    <property type="project" value="UniProtKB-SubCell"/>
</dbReference>
<evidence type="ECO:0000256" key="7">
    <source>
        <dbReference type="SAM" id="Phobius"/>
    </source>
</evidence>
<dbReference type="SUPFAM" id="SSF103473">
    <property type="entry name" value="MFS general substrate transporter"/>
    <property type="match status" value="1"/>
</dbReference>
<evidence type="ECO:0000256" key="4">
    <source>
        <dbReference type="ARBA" id="ARBA00022692"/>
    </source>
</evidence>
<sequence length="422" mass="43545">MKGLWGNRDFRLLWTGETTSMLGSMVATTALPLVAVITLQASTFGVGLLTAVAWLPWLVIGLPAGAWVDRLPKRAVMLTCNTVSMAVFGSVPVVAAFGALTMPYLLVAALLGGVAKVFFSLAYRAYLPTLVGADDLLEGNAKLDGSESATQVAGPGLAGLLAQAFGPVSGILVDAVSFGVSVLCVRAIRVRETVVAAARTPLRSQIAEGLRFVTRDRYLRTLMTFGAVSNLALTGYSSIQVVFLSRTLGASPGVVGLVMALAASGGVLGAMLAGRLGARFGTARAFLLCEVFAAPMLFLGPLSSPGWGLSLSVLAVFGVCTGVVASNVLTTTFRQQYCPPELYGRISSSASLVNYGTIPLAGVLSGVLGEAIGVRATLWVAAGVLVAALPMLAPLAKLRDFPRALSRESAHLGAALSRESAA</sequence>
<evidence type="ECO:0000313" key="10">
    <source>
        <dbReference type="Proteomes" id="UP000199622"/>
    </source>
</evidence>
<evidence type="ECO:0000256" key="2">
    <source>
        <dbReference type="ARBA" id="ARBA00022448"/>
    </source>
</evidence>
<dbReference type="STRING" id="208445.SAMN04489727_9100"/>
<dbReference type="RefSeq" id="WP_425266049.1">
    <property type="nucleotide sequence ID" value="NZ_FNSO01000004.1"/>
</dbReference>
<feature type="domain" description="Major facilitator superfamily (MFS) profile" evidence="8">
    <location>
        <begin position="219"/>
        <end position="422"/>
    </location>
</feature>
<dbReference type="CDD" id="cd06173">
    <property type="entry name" value="MFS_MefA_like"/>
    <property type="match status" value="1"/>
</dbReference>
<feature type="transmembrane region" description="Helical" evidence="7">
    <location>
        <begin position="75"/>
        <end position="98"/>
    </location>
</feature>
<dbReference type="PROSITE" id="PS50850">
    <property type="entry name" value="MFS"/>
    <property type="match status" value="1"/>
</dbReference>
<proteinExistence type="predicted"/>
<feature type="transmembrane region" description="Helical" evidence="7">
    <location>
        <begin position="376"/>
        <end position="396"/>
    </location>
</feature>
<comment type="subcellular location">
    <subcellularLocation>
        <location evidence="1">Cell membrane</location>
        <topology evidence="1">Multi-pass membrane protein</topology>
    </subcellularLocation>
</comment>
<evidence type="ECO:0000256" key="5">
    <source>
        <dbReference type="ARBA" id="ARBA00022989"/>
    </source>
</evidence>
<dbReference type="Proteomes" id="UP000199622">
    <property type="component" value="Unassembled WGS sequence"/>
</dbReference>